<evidence type="ECO:0008006" key="3">
    <source>
        <dbReference type="Google" id="ProtNLM"/>
    </source>
</evidence>
<dbReference type="Proteomes" id="UP001422759">
    <property type="component" value="Unassembled WGS sequence"/>
</dbReference>
<dbReference type="RefSeq" id="WP_344466476.1">
    <property type="nucleotide sequence ID" value="NZ_BAAANT010000021.1"/>
</dbReference>
<accession>A0ABN2ZTB6</accession>
<dbReference type="EMBL" id="BAAANT010000021">
    <property type="protein sequence ID" value="GAA2147172.1"/>
    <property type="molecule type" value="Genomic_DNA"/>
</dbReference>
<sequence>MAVLTPAEVEAFAVEAYAGLTDKSGVPYIEHVRAVAAGVAPFGAGLRMAALLHDVLEDTALTAEDLLRAGVPTAVVATVRRVTKVPGTDYRTMITQITTDHSATLVKIADNAHNSVPARAALLPEPQRRRLADRYREARELLWPAVAAEDVRTVLLIVNPSLLPELDPGQAGRGDWTARPGGRRLE</sequence>
<dbReference type="Gene3D" id="1.10.3210.10">
    <property type="entry name" value="Hypothetical protein af1432"/>
    <property type="match status" value="1"/>
</dbReference>
<reference evidence="1 2" key="1">
    <citation type="journal article" date="2019" name="Int. J. Syst. Evol. Microbiol.">
        <title>The Global Catalogue of Microorganisms (GCM) 10K type strain sequencing project: providing services to taxonomists for standard genome sequencing and annotation.</title>
        <authorList>
            <consortium name="The Broad Institute Genomics Platform"/>
            <consortium name="The Broad Institute Genome Sequencing Center for Infectious Disease"/>
            <person name="Wu L."/>
            <person name="Ma J."/>
        </authorList>
    </citation>
    <scope>NUCLEOTIDE SEQUENCE [LARGE SCALE GENOMIC DNA]</scope>
    <source>
        <strain evidence="1 2">JCM 14560</strain>
    </source>
</reference>
<organism evidence="1 2">
    <name type="scientific">Kitasatospora kazusensis</name>
    <dbReference type="NCBI Taxonomy" id="407974"/>
    <lineage>
        <taxon>Bacteria</taxon>
        <taxon>Bacillati</taxon>
        <taxon>Actinomycetota</taxon>
        <taxon>Actinomycetes</taxon>
        <taxon>Kitasatosporales</taxon>
        <taxon>Streptomycetaceae</taxon>
        <taxon>Kitasatospora</taxon>
    </lineage>
</organism>
<dbReference type="SUPFAM" id="SSF109604">
    <property type="entry name" value="HD-domain/PDEase-like"/>
    <property type="match status" value="1"/>
</dbReference>
<comment type="caution">
    <text evidence="1">The sequence shown here is derived from an EMBL/GenBank/DDBJ whole genome shotgun (WGS) entry which is preliminary data.</text>
</comment>
<proteinExistence type="predicted"/>
<protein>
    <recommendedName>
        <fullName evidence="3">HD domain-containing protein</fullName>
    </recommendedName>
</protein>
<name>A0ABN2ZTB6_9ACTN</name>
<gene>
    <name evidence="1" type="ORF">GCM10009760_37680</name>
</gene>
<evidence type="ECO:0000313" key="2">
    <source>
        <dbReference type="Proteomes" id="UP001422759"/>
    </source>
</evidence>
<evidence type="ECO:0000313" key="1">
    <source>
        <dbReference type="EMBL" id="GAA2147172.1"/>
    </source>
</evidence>
<keyword evidence="2" id="KW-1185">Reference proteome</keyword>